<reference evidence="3 4" key="1">
    <citation type="submission" date="2020-08" db="EMBL/GenBank/DDBJ databases">
        <title>Genomic Encyclopedia of Type Strains, Phase IV (KMG-IV): sequencing the most valuable type-strain genomes for metagenomic binning, comparative biology and taxonomic classification.</title>
        <authorList>
            <person name="Goeker M."/>
        </authorList>
    </citation>
    <scope>NUCLEOTIDE SEQUENCE [LARGE SCALE GENOMIC DNA]</scope>
    <source>
        <strain evidence="3 4">DSM 26385</strain>
    </source>
</reference>
<dbReference type="CDD" id="cd00093">
    <property type="entry name" value="HTH_XRE"/>
    <property type="match status" value="1"/>
</dbReference>
<dbReference type="SUPFAM" id="SSF47413">
    <property type="entry name" value="lambda repressor-like DNA-binding domains"/>
    <property type="match status" value="1"/>
</dbReference>
<dbReference type="InterPro" id="IPR050807">
    <property type="entry name" value="TransReg_Diox_bact_type"/>
</dbReference>
<dbReference type="InterPro" id="IPR001387">
    <property type="entry name" value="Cro/C1-type_HTH"/>
</dbReference>
<evidence type="ECO:0000313" key="3">
    <source>
        <dbReference type="EMBL" id="MBB4104935.1"/>
    </source>
</evidence>
<dbReference type="PANTHER" id="PTHR46797:SF1">
    <property type="entry name" value="METHYLPHOSPHONATE SYNTHASE"/>
    <property type="match status" value="1"/>
</dbReference>
<comment type="caution">
    <text evidence="3">The sequence shown here is derived from an EMBL/GenBank/DDBJ whole genome shotgun (WGS) entry which is preliminary data.</text>
</comment>
<dbReference type="AlphaFoldDB" id="A0A7W6K4C8"/>
<evidence type="ECO:0000313" key="4">
    <source>
        <dbReference type="Proteomes" id="UP000584824"/>
    </source>
</evidence>
<dbReference type="GO" id="GO:0003677">
    <property type="term" value="F:DNA binding"/>
    <property type="evidence" value="ECO:0007669"/>
    <property type="project" value="UniProtKB-KW"/>
</dbReference>
<proteinExistence type="predicted"/>
<feature type="domain" description="HTH cro/C1-type" evidence="2">
    <location>
        <begin position="11"/>
        <end position="65"/>
    </location>
</feature>
<dbReference type="PROSITE" id="PS50943">
    <property type="entry name" value="HTH_CROC1"/>
    <property type="match status" value="1"/>
</dbReference>
<name>A0A7W6K4C8_9HYPH</name>
<dbReference type="EMBL" id="JACIDU010000015">
    <property type="protein sequence ID" value="MBB4104935.1"/>
    <property type="molecule type" value="Genomic_DNA"/>
</dbReference>
<evidence type="ECO:0000256" key="1">
    <source>
        <dbReference type="ARBA" id="ARBA00023125"/>
    </source>
</evidence>
<sequence>MQLPILFGKNVRNYRKANGLTQEQLAERVNVSMETIGKIERGAAAPTFTTAERIAEALDVPVAVLFGADESTALPGERGRLTNRINQLLSRSNNEQLARINRIIEAFLGL</sequence>
<gene>
    <name evidence="3" type="ORF">GGQ66_003517</name>
</gene>
<dbReference type="SMART" id="SM00530">
    <property type="entry name" value="HTH_XRE"/>
    <property type="match status" value="1"/>
</dbReference>
<dbReference type="InterPro" id="IPR010982">
    <property type="entry name" value="Lambda_DNA-bd_dom_sf"/>
</dbReference>
<accession>A0A7W6K4C8</accession>
<dbReference type="GO" id="GO:0005829">
    <property type="term" value="C:cytosol"/>
    <property type="evidence" value="ECO:0007669"/>
    <property type="project" value="TreeGrafter"/>
</dbReference>
<keyword evidence="4" id="KW-1185">Reference proteome</keyword>
<protein>
    <submittedName>
        <fullName evidence="3">Transcriptional regulator with XRE-family HTH domain</fullName>
    </submittedName>
</protein>
<organism evidence="3 4">
    <name type="scientific">Allorhizobium borbori</name>
    <dbReference type="NCBI Taxonomy" id="485907"/>
    <lineage>
        <taxon>Bacteria</taxon>
        <taxon>Pseudomonadati</taxon>
        <taxon>Pseudomonadota</taxon>
        <taxon>Alphaproteobacteria</taxon>
        <taxon>Hyphomicrobiales</taxon>
        <taxon>Rhizobiaceae</taxon>
        <taxon>Rhizobium/Agrobacterium group</taxon>
        <taxon>Allorhizobium</taxon>
    </lineage>
</organism>
<evidence type="ECO:0000259" key="2">
    <source>
        <dbReference type="PROSITE" id="PS50943"/>
    </source>
</evidence>
<dbReference type="Proteomes" id="UP000584824">
    <property type="component" value="Unassembled WGS sequence"/>
</dbReference>
<keyword evidence="1" id="KW-0238">DNA-binding</keyword>
<dbReference type="Gene3D" id="1.10.260.40">
    <property type="entry name" value="lambda repressor-like DNA-binding domains"/>
    <property type="match status" value="1"/>
</dbReference>
<dbReference type="RefSeq" id="WP_183793998.1">
    <property type="nucleotide sequence ID" value="NZ_JACIDU010000015.1"/>
</dbReference>
<dbReference type="Pfam" id="PF01381">
    <property type="entry name" value="HTH_3"/>
    <property type="match status" value="1"/>
</dbReference>
<dbReference type="PANTHER" id="PTHR46797">
    <property type="entry name" value="HTH-TYPE TRANSCRIPTIONAL REGULATOR"/>
    <property type="match status" value="1"/>
</dbReference>
<dbReference type="GO" id="GO:0003700">
    <property type="term" value="F:DNA-binding transcription factor activity"/>
    <property type="evidence" value="ECO:0007669"/>
    <property type="project" value="TreeGrafter"/>
</dbReference>